<keyword evidence="4" id="KW-1185">Reference proteome</keyword>
<sequence length="332" mass="36872">MKVDTVRMMTMAALMAAAMSTTAFAGSWRTDGGGRWYQNDDGSCTKNGWQWIDSDNDGYSECFYFDSNGYVLTNTRTPDGSQVNGIGAWVKDGHVQSQAGGSGSSGGNSGSSWDSSFWGDSSGTGGSSYDDWGWLFDYEYDPYWYENDPELSEGEKAGYHYSAVHQDYSLRTEERWNQVNAQYDRIAANPTPEAAQAEMVWVEIPVWRLKNGQKTAGTDKVQVLSSIADEVKAIFTEIYNGPEQFPIQSIGAYSWRGNGLGSYHSAGMAIDINPDQNPQVRMDGTVLVGNKWEPGVNPYSIGRDSDVVKAFGKYGWTWGAMFSTKDYMHFEW</sequence>
<accession>A0ABT2UZL2</accession>
<dbReference type="InterPro" id="IPR039561">
    <property type="entry name" value="Peptidase_M15C"/>
</dbReference>
<feature type="chain" id="PRO_5045292095" evidence="1">
    <location>
        <begin position="26"/>
        <end position="332"/>
    </location>
</feature>
<dbReference type="SUPFAM" id="SSF55166">
    <property type="entry name" value="Hedgehog/DD-peptidase"/>
    <property type="match status" value="1"/>
</dbReference>
<reference evidence="3 4" key="1">
    <citation type="journal article" date="2021" name="ISME Commun">
        <title>Automated analysis of genomic sequences facilitates high-throughput and comprehensive description of bacteria.</title>
        <authorList>
            <person name="Hitch T.C.A."/>
        </authorList>
    </citation>
    <scope>NUCLEOTIDE SEQUENCE [LARGE SCALE GENOMIC DNA]</scope>
    <source>
        <strain evidence="4">f_CCE</strain>
    </source>
</reference>
<name>A0ABT2UZL2_9FIRM</name>
<dbReference type="Gene3D" id="2.10.270.10">
    <property type="entry name" value="Cholin Binding"/>
    <property type="match status" value="1"/>
</dbReference>
<dbReference type="Gene3D" id="3.30.1380.10">
    <property type="match status" value="1"/>
</dbReference>
<dbReference type="EMBL" id="JAOQJF010000015">
    <property type="protein sequence ID" value="MCU6800072.1"/>
    <property type="molecule type" value="Genomic_DNA"/>
</dbReference>
<evidence type="ECO:0000313" key="3">
    <source>
        <dbReference type="EMBL" id="MCU6800072.1"/>
    </source>
</evidence>
<proteinExistence type="predicted"/>
<protein>
    <submittedName>
        <fullName evidence="3">M15 family metallopeptidase</fullName>
    </submittedName>
</protein>
<dbReference type="SUPFAM" id="SSF69360">
    <property type="entry name" value="Cell wall binding repeat"/>
    <property type="match status" value="1"/>
</dbReference>
<evidence type="ECO:0000256" key="1">
    <source>
        <dbReference type="SAM" id="SignalP"/>
    </source>
</evidence>
<dbReference type="InterPro" id="IPR009045">
    <property type="entry name" value="Zn_M74/Hedgehog-like"/>
</dbReference>
<evidence type="ECO:0000313" key="4">
    <source>
        <dbReference type="Proteomes" id="UP001652395"/>
    </source>
</evidence>
<gene>
    <name evidence="3" type="ORF">OCV69_09010</name>
</gene>
<feature type="domain" description="Peptidase M15C" evidence="2">
    <location>
        <begin position="261"/>
        <end position="332"/>
    </location>
</feature>
<dbReference type="Pfam" id="PF13539">
    <property type="entry name" value="Peptidase_M15_4"/>
    <property type="match status" value="1"/>
</dbReference>
<organism evidence="3 4">
    <name type="scientific">Alitiscatomonas aceti</name>
    <dbReference type="NCBI Taxonomy" id="2981724"/>
    <lineage>
        <taxon>Bacteria</taxon>
        <taxon>Bacillati</taxon>
        <taxon>Bacillota</taxon>
        <taxon>Clostridia</taxon>
        <taxon>Lachnospirales</taxon>
        <taxon>Lachnospiraceae</taxon>
        <taxon>Alitiscatomonas</taxon>
    </lineage>
</organism>
<feature type="signal peptide" evidence="1">
    <location>
        <begin position="1"/>
        <end position="25"/>
    </location>
</feature>
<dbReference type="Proteomes" id="UP001652395">
    <property type="component" value="Unassembled WGS sequence"/>
</dbReference>
<dbReference type="RefSeq" id="WP_262563067.1">
    <property type="nucleotide sequence ID" value="NZ_JAOQJF010000015.1"/>
</dbReference>
<comment type="caution">
    <text evidence="3">The sequence shown here is derived from an EMBL/GenBank/DDBJ whole genome shotgun (WGS) entry which is preliminary data.</text>
</comment>
<keyword evidence="1" id="KW-0732">Signal</keyword>
<evidence type="ECO:0000259" key="2">
    <source>
        <dbReference type="Pfam" id="PF13539"/>
    </source>
</evidence>